<sequence length="214" mass="24024">MDTRNFGGFTGLLLSSWISSHPLIKYPTYLMRGCEPLEFAFTERNVIAASKLVPASSRHDSASCNLMMLSFLKLNRKVALFLNIWKGFVVEGQIRGSVVGCKLHVLRMLQASLISDACPDMHLFSRKTYRWTCARVVELAYVRFGLRELKANRRPLQTCSPGFNRENLQARTTFASDLHRTAADVVLPFVVGGVPTQLMSAAPPAWTQNEFLLL</sequence>
<dbReference type="Proteomes" id="UP000299102">
    <property type="component" value="Unassembled WGS sequence"/>
</dbReference>
<name>A0A4C1T6L6_EUMVA</name>
<protein>
    <submittedName>
        <fullName evidence="1">Uncharacterized protein</fullName>
    </submittedName>
</protein>
<gene>
    <name evidence="1" type="ORF">EVAR_77568_1</name>
</gene>
<reference evidence="1 2" key="1">
    <citation type="journal article" date="2019" name="Commun. Biol.">
        <title>The bagworm genome reveals a unique fibroin gene that provides high tensile strength.</title>
        <authorList>
            <person name="Kono N."/>
            <person name="Nakamura H."/>
            <person name="Ohtoshi R."/>
            <person name="Tomita M."/>
            <person name="Numata K."/>
            <person name="Arakawa K."/>
        </authorList>
    </citation>
    <scope>NUCLEOTIDE SEQUENCE [LARGE SCALE GENOMIC DNA]</scope>
</reference>
<proteinExistence type="predicted"/>
<dbReference type="EMBL" id="BGZK01000039">
    <property type="protein sequence ID" value="GBP10159.1"/>
    <property type="molecule type" value="Genomic_DNA"/>
</dbReference>
<evidence type="ECO:0000313" key="1">
    <source>
        <dbReference type="EMBL" id="GBP10159.1"/>
    </source>
</evidence>
<comment type="caution">
    <text evidence="1">The sequence shown here is derived from an EMBL/GenBank/DDBJ whole genome shotgun (WGS) entry which is preliminary data.</text>
</comment>
<dbReference type="AlphaFoldDB" id="A0A4C1T6L6"/>
<evidence type="ECO:0000313" key="2">
    <source>
        <dbReference type="Proteomes" id="UP000299102"/>
    </source>
</evidence>
<organism evidence="1 2">
    <name type="scientific">Eumeta variegata</name>
    <name type="common">Bagworm moth</name>
    <name type="synonym">Eumeta japonica</name>
    <dbReference type="NCBI Taxonomy" id="151549"/>
    <lineage>
        <taxon>Eukaryota</taxon>
        <taxon>Metazoa</taxon>
        <taxon>Ecdysozoa</taxon>
        <taxon>Arthropoda</taxon>
        <taxon>Hexapoda</taxon>
        <taxon>Insecta</taxon>
        <taxon>Pterygota</taxon>
        <taxon>Neoptera</taxon>
        <taxon>Endopterygota</taxon>
        <taxon>Lepidoptera</taxon>
        <taxon>Glossata</taxon>
        <taxon>Ditrysia</taxon>
        <taxon>Tineoidea</taxon>
        <taxon>Psychidae</taxon>
        <taxon>Oiketicinae</taxon>
        <taxon>Eumeta</taxon>
    </lineage>
</organism>
<keyword evidence="2" id="KW-1185">Reference proteome</keyword>
<accession>A0A4C1T6L6</accession>